<proteinExistence type="predicted"/>
<sequence>MKRLLLILLFINTLYAQNDTLKLTHYYQVRDTVHNRLIFKNMDDGVIQGTVKKGDCYTVVEAGVVTGRMCYDKQGGLLSRLYKTPSGYVMETYGTRITKKYFDGMFNSVAEEECNEDGSLAKKVVYEKYFEISSQHYYEGGKELFRLEYHNGMPEFLGDTLAAEPANGVVLKNDTLYAMHRGTVMAYKYYANGRLRQYWSETTRFLWDAEGGLTHSKLYKRSQQVFEVKHEDYFEYCEYAGNGSISLKVCASGGRVGSIAITQPGRTIEIGYSLGQLQEATIREPIEGGSYVTRVKQNGTATKTRFINNSNGTTTQDPVKGFEFFHGGYDYNDFLKTANILTLQEYESICSRALKL</sequence>
<dbReference type="Proteomes" id="UP000037755">
    <property type="component" value="Unassembled WGS sequence"/>
</dbReference>
<keyword evidence="2" id="KW-1185">Reference proteome</keyword>
<dbReference type="EMBL" id="LIYD01000005">
    <property type="protein sequence ID" value="KOS07247.1"/>
    <property type="molecule type" value="Genomic_DNA"/>
</dbReference>
<name>A0A0M8MJS3_9FLAO</name>
<dbReference type="PATRIC" id="fig|1202724.3.peg.3176"/>
<evidence type="ECO:0000313" key="1">
    <source>
        <dbReference type="EMBL" id="KOS07247.1"/>
    </source>
</evidence>
<accession>A0A0M8MJS3</accession>
<organism evidence="1 2">
    <name type="scientific">Flavobacterium akiainvivens</name>
    <dbReference type="NCBI Taxonomy" id="1202724"/>
    <lineage>
        <taxon>Bacteria</taxon>
        <taxon>Pseudomonadati</taxon>
        <taxon>Bacteroidota</taxon>
        <taxon>Flavobacteriia</taxon>
        <taxon>Flavobacteriales</taxon>
        <taxon>Flavobacteriaceae</taxon>
        <taxon>Flavobacterium</taxon>
    </lineage>
</organism>
<dbReference type="AlphaFoldDB" id="A0A0M8MJS3"/>
<comment type="caution">
    <text evidence="1">The sequence shown here is derived from an EMBL/GenBank/DDBJ whole genome shotgun (WGS) entry which is preliminary data.</text>
</comment>
<dbReference type="STRING" id="1202724.AM493_15285"/>
<protein>
    <submittedName>
        <fullName evidence="1">Uncharacterized protein</fullName>
    </submittedName>
</protein>
<evidence type="ECO:0000313" key="2">
    <source>
        <dbReference type="Proteomes" id="UP000037755"/>
    </source>
</evidence>
<reference evidence="1 2" key="1">
    <citation type="submission" date="2015-08" db="EMBL/GenBank/DDBJ databases">
        <title>Whole genome sequence of Flavobacterium akiainvivens IK-1T, from decaying Wikstroemia oahuensis, an endemic Hawaiian shrub.</title>
        <authorList>
            <person name="Wan X."/>
            <person name="Hou S."/>
            <person name="Saito J."/>
            <person name="Donachie S."/>
        </authorList>
    </citation>
    <scope>NUCLEOTIDE SEQUENCE [LARGE SCALE GENOMIC DNA]</scope>
    <source>
        <strain evidence="1 2">IK-1</strain>
    </source>
</reference>
<dbReference type="RefSeq" id="WP_054408898.1">
    <property type="nucleotide sequence ID" value="NZ_FOYA01000005.1"/>
</dbReference>
<gene>
    <name evidence="1" type="ORF">AM493_15285</name>
</gene>